<evidence type="ECO:0000313" key="4">
    <source>
        <dbReference type="Proteomes" id="UP000284706"/>
    </source>
</evidence>
<feature type="compositionally biased region" description="Low complexity" evidence="1">
    <location>
        <begin position="416"/>
        <end position="426"/>
    </location>
</feature>
<feature type="compositionally biased region" description="Acidic residues" evidence="1">
    <location>
        <begin position="1472"/>
        <end position="1486"/>
    </location>
</feature>
<feature type="compositionally biased region" description="Pro residues" evidence="1">
    <location>
        <begin position="406"/>
        <end position="415"/>
    </location>
</feature>
<dbReference type="Proteomes" id="UP000284706">
    <property type="component" value="Unassembled WGS sequence"/>
</dbReference>
<evidence type="ECO:0000259" key="2">
    <source>
        <dbReference type="PROSITE" id="PS50003"/>
    </source>
</evidence>
<feature type="region of interest" description="Disordered" evidence="1">
    <location>
        <begin position="578"/>
        <end position="689"/>
    </location>
</feature>
<dbReference type="SUPFAM" id="SSF50729">
    <property type="entry name" value="PH domain-like"/>
    <property type="match status" value="1"/>
</dbReference>
<feature type="compositionally biased region" description="Low complexity" evidence="1">
    <location>
        <begin position="439"/>
        <end position="509"/>
    </location>
</feature>
<feature type="compositionally biased region" description="Low complexity" evidence="1">
    <location>
        <begin position="1425"/>
        <end position="1440"/>
    </location>
</feature>
<dbReference type="CDD" id="cd00821">
    <property type="entry name" value="PH"/>
    <property type="match status" value="1"/>
</dbReference>
<feature type="compositionally biased region" description="Low complexity" evidence="1">
    <location>
        <begin position="1660"/>
        <end position="1678"/>
    </location>
</feature>
<feature type="compositionally biased region" description="Pro residues" evidence="1">
    <location>
        <begin position="41"/>
        <end position="51"/>
    </location>
</feature>
<feature type="compositionally biased region" description="Low complexity" evidence="1">
    <location>
        <begin position="636"/>
        <end position="647"/>
    </location>
</feature>
<feature type="compositionally biased region" description="Polar residues" evidence="1">
    <location>
        <begin position="1441"/>
        <end position="1453"/>
    </location>
</feature>
<feature type="region of interest" description="Disordered" evidence="1">
    <location>
        <begin position="2071"/>
        <end position="2103"/>
    </location>
</feature>
<dbReference type="InterPro" id="IPR001849">
    <property type="entry name" value="PH_domain"/>
</dbReference>
<feature type="compositionally biased region" description="Basic and acidic residues" evidence="1">
    <location>
        <begin position="1302"/>
        <end position="1313"/>
    </location>
</feature>
<feature type="compositionally biased region" description="Low complexity" evidence="1">
    <location>
        <begin position="1827"/>
        <end position="1841"/>
    </location>
</feature>
<feature type="compositionally biased region" description="Polar residues" evidence="1">
    <location>
        <begin position="735"/>
        <end position="747"/>
    </location>
</feature>
<feature type="region of interest" description="Disordered" evidence="1">
    <location>
        <begin position="1245"/>
        <end position="1549"/>
    </location>
</feature>
<dbReference type="PROSITE" id="PS50003">
    <property type="entry name" value="PH_DOMAIN"/>
    <property type="match status" value="1"/>
</dbReference>
<feature type="compositionally biased region" description="Polar residues" evidence="1">
    <location>
        <begin position="2071"/>
        <end position="2084"/>
    </location>
</feature>
<dbReference type="PANTHER" id="PTHR38700:SF1">
    <property type="entry name" value="PH DOMAIN-CONTAINING PROTEIN"/>
    <property type="match status" value="1"/>
</dbReference>
<feature type="compositionally biased region" description="Low complexity" evidence="1">
    <location>
        <begin position="273"/>
        <end position="287"/>
    </location>
</feature>
<sequence>MSGGAHGEEATTILPRHLDPCLEPIPPPSSKSGELILSPPSRTPLRPPTPPPRRRRRTAHGVPPTPVLPFEAQSVVLVRDPPKDFLARSKESLVEDEESALARVAGKSEIGLRHYPSLDFDSTTAAVAAAPPTKPTRSSLSASDDFFADLYDYYYDDGDDAAEQFVFPTPKPPKPLTLSAIDHVPITDPSPTPQSDPDPTTSNRPPKRVAKSKSVKDTSSKSIHSAMAKKRRGSLQAIFAPSFLQTPLLSTTSVPSSPTQFATNGQSKARKMSGAAPSAPTSPSAASYVFPPSSPSFPHGADGSAMPGSNPLSPLTLVDALPPIVPLTPEMMPMTENHERKRSNTFSISSFSSPRSSPPLDFLLDDDPFANLTGPPIERVSLAGPPPVPPLPPSVIARSASAPTPSQVPLPPTPIDTPSSVVSPVTPISPPPLPRSPLHESPPLKTASLDAAALASAPVSGSTLTPGSASSSTLAPTSTSASGTVISASSSGSGSSSASTSTSPVISVSRPLLAPLAPSKPIAPGLATAPSSPPPGRGPMVPSRARPAYQRPAFASRPSLPSLDTLARMNVVLTKKVRKGRVGAGLPFEPWDLPSDEELPSAPGTRPQTPTRVHSASPSLSSTEAAGALPTTSTAVSSPVPIPLSVSTEVGNAVESRPSSPAMSTTPTPSPNPLAAIPSNSTQSVTRPQPLLPSQIMALGSVAEDVEMILPTRLTPSIASPPAMSASSPVAGPSNINTNATADSSTTWFSEPLTSPITGDFASEFAEEVEAELDIVTSRPTSLDSKVGQEDGNGGYLGGLGPDYLERYLTESRRGSVDAKETAAPAVEAAKEVEEPAHAEESPVQQAKVQTDAKEDDNQRMDANEDFSYIYRRTLSFDNDPVHSAAITSDHNMSSEVPSGSMIFSSPPPFFTSPPSLSSSMSLSRSVSSTSYSSVESAGSSGAVESADMDDDDEREGRSGTWRRNPRLFGGRNPSLSSLELDFGMDDHERSSERDQSVSHEFSASTRSSSSHPSLSRTRSSSEDSTDALNSPTQGDYAYFPYSRAREVYQLQQQGLLDLHNHPYSASALFREADGDKDGQGPAADELGRSKAFNTVMSISRGSSVTSSGRHSQDQDVSEEFALSALSREGLGFGFGYDQLGLPETSMAQIGVEEENARISLDHATTTATLTTSTTKLEPSTSSLSAYSVDQLGLPPRGLTISGPFSAFNEQKHVDRNSGISLSSPTHPSTVRPGSTLLVLEASSPLPLSDQSPSEDMTLRSSASPIVLRTSPKAVANPRADSFDEFALSSPPTSAVSPPSGEMRDSSGREHQSSRGNSAAASSGNKGGSSHGQISQSNGSGYGPSYSSSTSMRSNNGFGRRNGDDEDDEDERRRQRALQKMQYVNDATVRLKSRPAPSSSSSEDEDDGTDDYGEPRVAPNSNSFLSVPRPAPSLSRSPSSGESYVTASSSPSVQPMEFPSASSGSSRYASEDDRDDDDDGDEDDDVPLAQRIPGALTAQKSIRRQFKQEREQRKRERLKEGRDAQAERRARQVTLRPAGAGSATGTNMMGVSSSQEAAILAAAAAVSASSSSQPQTRQRTLTLPGKPAAPSHASFDPYDLSRKLQNVQLAEKSLSPPFQQQVLPAMASTQPFGSSHSRTKSISRPSADQQRQQQTAGLVAAPAPSSSILSPPASAPSPFVRDRSKTVRDPSSASHLRHPPSSAPPAATVSPPAPPVKAQSLRPMRSFHHSDGRPSLSSDEQRLGRSSTTSRRTSNEQHGHGRQRSASRSRVSGERIEEAIPPLPTNANIGLRRSTEEQRKLVASPTSQEIRLHSTRTSGEHERSRRPSVPSQQQQMQPSSSNILKSAISHQRIFVGNLQQFYMVEIGPTTTAGDVISVMDAQGALAGWAGSGGWMVFEVAQDFGMERPVRSYELLADIQSSWLKDKTVNFFVLKLTPLATPLSRSAIPSSAPTYSGYVEWEAKRGKWSKRWLQLREHSLWLSKRDNGKDEVFLCSLSNFDVYHITRNHKSPKPFAFAIKSTDNLSFFENTDDYLHTFSCSEKDGNAWLEKILVARSYVLYQERHVLFSPKSSNDNATSTTLTRSGTKKHAPGSRPAQPLVPVQPLLSPKSFSNNVFEPGSLLAKQL</sequence>
<reference evidence="3 4" key="1">
    <citation type="journal article" date="2018" name="Evol. Lett.">
        <title>Horizontal gene cluster transfer increased hallucinogenic mushroom diversity.</title>
        <authorList>
            <person name="Reynolds H.T."/>
            <person name="Vijayakumar V."/>
            <person name="Gluck-Thaler E."/>
            <person name="Korotkin H.B."/>
            <person name="Matheny P.B."/>
            <person name="Slot J.C."/>
        </authorList>
    </citation>
    <scope>NUCLEOTIDE SEQUENCE [LARGE SCALE GENOMIC DNA]</scope>
    <source>
        <strain evidence="3 4">SRW20</strain>
    </source>
</reference>
<dbReference type="SMART" id="SM00233">
    <property type="entry name" value="PH"/>
    <property type="match status" value="1"/>
</dbReference>
<organism evidence="3 4">
    <name type="scientific">Gymnopilus dilepis</name>
    <dbReference type="NCBI Taxonomy" id="231916"/>
    <lineage>
        <taxon>Eukaryota</taxon>
        <taxon>Fungi</taxon>
        <taxon>Dikarya</taxon>
        <taxon>Basidiomycota</taxon>
        <taxon>Agaricomycotina</taxon>
        <taxon>Agaricomycetes</taxon>
        <taxon>Agaricomycetidae</taxon>
        <taxon>Agaricales</taxon>
        <taxon>Agaricineae</taxon>
        <taxon>Hymenogastraceae</taxon>
        <taxon>Gymnopilus</taxon>
    </lineage>
</organism>
<feature type="region of interest" description="Disordered" evidence="1">
    <location>
        <begin position="913"/>
        <end position="1035"/>
    </location>
</feature>
<dbReference type="EMBL" id="NHYE01001419">
    <property type="protein sequence ID" value="PPQ95684.1"/>
    <property type="molecule type" value="Genomic_DNA"/>
</dbReference>
<feature type="region of interest" description="Disordered" evidence="1">
    <location>
        <begin position="814"/>
        <end position="858"/>
    </location>
</feature>
<feature type="compositionally biased region" description="Pro residues" evidence="1">
    <location>
        <begin position="384"/>
        <end position="393"/>
    </location>
</feature>
<evidence type="ECO:0000313" key="3">
    <source>
        <dbReference type="EMBL" id="PPQ95684.1"/>
    </source>
</evidence>
<dbReference type="Gene3D" id="3.10.20.90">
    <property type="entry name" value="Phosphatidylinositol 3-kinase Catalytic Subunit, Chain A, domain 1"/>
    <property type="match status" value="1"/>
</dbReference>
<feature type="compositionally biased region" description="Basic and acidic residues" evidence="1">
    <location>
        <begin position="1506"/>
        <end position="1530"/>
    </location>
</feature>
<feature type="compositionally biased region" description="Low complexity" evidence="1">
    <location>
        <begin position="346"/>
        <end position="362"/>
    </location>
</feature>
<feature type="region of interest" description="Disordered" evidence="1">
    <location>
        <begin position="1566"/>
        <end position="1841"/>
    </location>
</feature>
<dbReference type="PANTHER" id="PTHR38700">
    <property type="entry name" value="YALI0E22418P"/>
    <property type="match status" value="1"/>
</dbReference>
<gene>
    <name evidence="3" type="ORF">CVT26_008334</name>
</gene>
<name>A0A409XY40_9AGAR</name>
<feature type="compositionally biased region" description="Low complexity" evidence="1">
    <location>
        <begin position="1314"/>
        <end position="1324"/>
    </location>
</feature>
<feature type="region of interest" description="Disordered" evidence="1">
    <location>
        <begin position="780"/>
        <end position="799"/>
    </location>
</feature>
<feature type="compositionally biased region" description="Low complexity" evidence="1">
    <location>
        <begin position="656"/>
        <end position="667"/>
    </location>
</feature>
<dbReference type="Gene3D" id="2.30.29.30">
    <property type="entry name" value="Pleckstrin-homology domain (PH domain)/Phosphotyrosine-binding domain (PTB)"/>
    <property type="match status" value="1"/>
</dbReference>
<feature type="compositionally biased region" description="Polar residues" evidence="1">
    <location>
        <begin position="678"/>
        <end position="687"/>
    </location>
</feature>
<proteinExistence type="predicted"/>
<feature type="compositionally biased region" description="Low complexity" evidence="1">
    <location>
        <begin position="1245"/>
        <end position="1254"/>
    </location>
</feature>
<protein>
    <recommendedName>
        <fullName evidence="2">PH domain-containing protein</fullName>
    </recommendedName>
</protein>
<feature type="compositionally biased region" description="Basic and acidic residues" evidence="1">
    <location>
        <begin position="829"/>
        <end position="841"/>
    </location>
</feature>
<dbReference type="STRING" id="231916.A0A409XY40"/>
<feature type="compositionally biased region" description="Low complexity" evidence="1">
    <location>
        <begin position="1003"/>
        <end position="1019"/>
    </location>
</feature>
<keyword evidence="4" id="KW-1185">Reference proteome</keyword>
<feature type="compositionally biased region" description="Polar residues" evidence="1">
    <location>
        <begin position="606"/>
        <end position="635"/>
    </location>
</feature>
<dbReference type="SUPFAM" id="SSF54236">
    <property type="entry name" value="Ubiquitin-like"/>
    <property type="match status" value="1"/>
</dbReference>
<feature type="compositionally biased region" description="Acidic residues" evidence="1">
    <location>
        <begin position="1402"/>
        <end position="1412"/>
    </location>
</feature>
<feature type="region of interest" description="Disordered" evidence="1">
    <location>
        <begin position="164"/>
        <end position="227"/>
    </location>
</feature>
<evidence type="ECO:0000256" key="1">
    <source>
        <dbReference type="SAM" id="MobiDB-lite"/>
    </source>
</evidence>
<accession>A0A409XY40</accession>
<feature type="region of interest" description="Disordered" evidence="1">
    <location>
        <begin position="718"/>
        <end position="747"/>
    </location>
</feature>
<feature type="region of interest" description="Disordered" evidence="1">
    <location>
        <begin position="338"/>
        <end position="566"/>
    </location>
</feature>
<feature type="compositionally biased region" description="Low complexity" evidence="1">
    <location>
        <begin position="250"/>
        <end position="260"/>
    </location>
</feature>
<feature type="domain" description="PH" evidence="2">
    <location>
        <begin position="1951"/>
        <end position="2056"/>
    </location>
</feature>
<dbReference type="InParanoid" id="A0A409XY40"/>
<dbReference type="InterPro" id="IPR029071">
    <property type="entry name" value="Ubiquitin-like_domsf"/>
</dbReference>
<feature type="compositionally biased region" description="Low complexity" evidence="1">
    <location>
        <begin position="913"/>
        <end position="946"/>
    </location>
</feature>
<feature type="compositionally biased region" description="Basic and acidic residues" evidence="1">
    <location>
        <begin position="985"/>
        <end position="998"/>
    </location>
</feature>
<dbReference type="OrthoDB" id="43122at2759"/>
<feature type="region of interest" description="Disordered" evidence="1">
    <location>
        <begin position="250"/>
        <end position="287"/>
    </location>
</feature>
<comment type="caution">
    <text evidence="3">The sequence shown here is derived from an EMBL/GenBank/DDBJ whole genome shotgun (WGS) entry which is preliminary data.</text>
</comment>
<feature type="compositionally biased region" description="Low complexity" evidence="1">
    <location>
        <begin position="718"/>
        <end position="734"/>
    </location>
</feature>
<feature type="compositionally biased region" description="Polar residues" evidence="1">
    <location>
        <begin position="1616"/>
        <end position="1656"/>
    </location>
</feature>
<dbReference type="InterPro" id="IPR011993">
    <property type="entry name" value="PH-like_dom_sf"/>
</dbReference>
<feature type="compositionally biased region" description="Low complexity" evidence="1">
    <location>
        <begin position="1331"/>
        <end position="1359"/>
    </location>
</feature>
<feature type="compositionally biased region" description="Low complexity" evidence="1">
    <location>
        <begin position="1289"/>
        <end position="1300"/>
    </location>
</feature>
<feature type="region of interest" description="Disordered" evidence="1">
    <location>
        <begin position="1"/>
        <end position="67"/>
    </location>
</feature>